<protein>
    <recommendedName>
        <fullName evidence="3">LamG domain-containing protein</fullName>
    </recommendedName>
</protein>
<feature type="non-terminal residue" evidence="1">
    <location>
        <position position="1"/>
    </location>
</feature>
<dbReference type="Proteomes" id="UP001249851">
    <property type="component" value="Unassembled WGS sequence"/>
</dbReference>
<dbReference type="PANTHER" id="PTHR47635:SF2">
    <property type="entry name" value="LAMG-LIKE JELLYROLL FOLD DOMAIN-CONTAINING PROTEIN"/>
    <property type="match status" value="1"/>
</dbReference>
<reference evidence="1" key="1">
    <citation type="journal article" date="2023" name="G3 (Bethesda)">
        <title>Whole genome assembly and annotation of the endangered Caribbean coral Acropora cervicornis.</title>
        <authorList>
            <person name="Selwyn J.D."/>
            <person name="Vollmer S.V."/>
        </authorList>
    </citation>
    <scope>NUCLEOTIDE SEQUENCE</scope>
    <source>
        <strain evidence="1">K2</strain>
    </source>
</reference>
<gene>
    <name evidence="1" type="ORF">P5673_000394</name>
</gene>
<sequence length="452" mass="50927">MAYHFRNLVSFLQGTAIIPEVAVYPLNGRTLGRDVSRSGRRNPQAVEHEMVHASSLVEETATFRSLTEEAWTSSIPIIYPELRAGPMFNYLASGKGVRFWVNTATSLLVQFTRRNGLQSTPALTTTALRPLKWQFVAANYNGANGIAKLFANGRFVARRYIGRIRLATNYPVRMGARIGDGRFFKGRISCLQLYNLDLIGKALNFVLSRLFKRSRTPFKREATVRRLGKKRNEVITQHNDYSDHNGTFVNDSIEQFYIRSDIAKVKVKGGALVTNTGEKGLVADTNGGWMSLKETNDTPFNDPGVCAAKGMTLMSWLRLNQSSLRKTTSSYIMSSGAQSTKGRGFAVLHFYRKYIVILSTKNKQWKLDTAVLPTGWFNFAFTWRENGLLKLYVNGTRVASGNPALVHRPQDLFSSSDNGRPNNSDKPLYRFPLKINDLALWERKLSEEEIKS</sequence>
<name>A0AAD9R7E6_ACRCE</name>
<dbReference type="SUPFAM" id="SSF49899">
    <property type="entry name" value="Concanavalin A-like lectins/glucanases"/>
    <property type="match status" value="2"/>
</dbReference>
<comment type="caution">
    <text evidence="1">The sequence shown here is derived from an EMBL/GenBank/DDBJ whole genome shotgun (WGS) entry which is preliminary data.</text>
</comment>
<accession>A0AAD9R7E6</accession>
<evidence type="ECO:0000313" key="1">
    <source>
        <dbReference type="EMBL" id="KAK2574253.1"/>
    </source>
</evidence>
<organism evidence="1 2">
    <name type="scientific">Acropora cervicornis</name>
    <name type="common">Staghorn coral</name>
    <dbReference type="NCBI Taxonomy" id="6130"/>
    <lineage>
        <taxon>Eukaryota</taxon>
        <taxon>Metazoa</taxon>
        <taxon>Cnidaria</taxon>
        <taxon>Anthozoa</taxon>
        <taxon>Hexacorallia</taxon>
        <taxon>Scleractinia</taxon>
        <taxon>Astrocoeniina</taxon>
        <taxon>Acroporidae</taxon>
        <taxon>Acropora</taxon>
    </lineage>
</organism>
<reference evidence="1" key="2">
    <citation type="journal article" date="2023" name="Science">
        <title>Genomic signatures of disease resistance in endangered staghorn corals.</title>
        <authorList>
            <person name="Vollmer S.V."/>
            <person name="Selwyn J.D."/>
            <person name="Despard B.A."/>
            <person name="Roesel C.L."/>
        </authorList>
    </citation>
    <scope>NUCLEOTIDE SEQUENCE</scope>
    <source>
        <strain evidence="1">K2</strain>
    </source>
</reference>
<dbReference type="Gene3D" id="2.60.120.200">
    <property type="match status" value="2"/>
</dbReference>
<evidence type="ECO:0000313" key="2">
    <source>
        <dbReference type="Proteomes" id="UP001249851"/>
    </source>
</evidence>
<dbReference type="AlphaFoldDB" id="A0AAD9R7E6"/>
<evidence type="ECO:0008006" key="3">
    <source>
        <dbReference type="Google" id="ProtNLM"/>
    </source>
</evidence>
<keyword evidence="2" id="KW-1185">Reference proteome</keyword>
<dbReference type="Pfam" id="PF13385">
    <property type="entry name" value="Laminin_G_3"/>
    <property type="match status" value="2"/>
</dbReference>
<proteinExistence type="predicted"/>
<dbReference type="PANTHER" id="PTHR47635">
    <property type="entry name" value="CUB DOMAIN-CONTAINING PROTEIN"/>
    <property type="match status" value="1"/>
</dbReference>
<dbReference type="InterPro" id="IPR013320">
    <property type="entry name" value="ConA-like_dom_sf"/>
</dbReference>
<dbReference type="EMBL" id="JARQWQ010000001">
    <property type="protein sequence ID" value="KAK2574253.1"/>
    <property type="molecule type" value="Genomic_DNA"/>
</dbReference>